<dbReference type="Pfam" id="PF00156">
    <property type="entry name" value="Pribosyltran"/>
    <property type="match status" value="1"/>
</dbReference>
<reference evidence="4" key="1">
    <citation type="submission" date="2020-07" db="EMBL/GenBank/DDBJ databases">
        <title>Huge and variable diversity of episymbiotic CPR bacteria and DPANN archaea in groundwater ecosystems.</title>
        <authorList>
            <person name="He C.Y."/>
            <person name="Keren R."/>
            <person name="Whittaker M."/>
            <person name="Farag I.F."/>
            <person name="Doudna J."/>
            <person name="Cate J.H.D."/>
            <person name="Banfield J.F."/>
        </authorList>
    </citation>
    <scope>NUCLEOTIDE SEQUENCE</scope>
    <source>
        <strain evidence="4">NC_groundwater_1813_Pr3_B-0.1um_71_17</strain>
    </source>
</reference>
<keyword evidence="2" id="KW-1133">Transmembrane helix</keyword>
<feature type="region of interest" description="Disordered" evidence="1">
    <location>
        <begin position="202"/>
        <end position="227"/>
    </location>
</feature>
<keyword evidence="4" id="KW-0808">Transferase</keyword>
<dbReference type="GO" id="GO:0016757">
    <property type="term" value="F:glycosyltransferase activity"/>
    <property type="evidence" value="ECO:0007669"/>
    <property type="project" value="UniProtKB-KW"/>
</dbReference>
<protein>
    <submittedName>
        <fullName evidence="4">Phosphoribosyltransferase</fullName>
    </submittedName>
</protein>
<evidence type="ECO:0000256" key="1">
    <source>
        <dbReference type="SAM" id="MobiDB-lite"/>
    </source>
</evidence>
<dbReference type="AlphaFoldDB" id="A0A933W0W7"/>
<keyword evidence="4" id="KW-0328">Glycosyltransferase</keyword>
<evidence type="ECO:0000313" key="4">
    <source>
        <dbReference type="EMBL" id="MBI5168415.1"/>
    </source>
</evidence>
<dbReference type="Gene3D" id="3.40.50.2020">
    <property type="match status" value="1"/>
</dbReference>
<evidence type="ECO:0000256" key="2">
    <source>
        <dbReference type="SAM" id="Phobius"/>
    </source>
</evidence>
<gene>
    <name evidence="4" type="ORF">HZA61_02905</name>
</gene>
<dbReference type="EMBL" id="JACRIW010000021">
    <property type="protein sequence ID" value="MBI5168415.1"/>
    <property type="molecule type" value="Genomic_DNA"/>
</dbReference>
<keyword evidence="2" id="KW-0812">Transmembrane</keyword>
<accession>A0A933W0W7</accession>
<name>A0A933W0W7_UNCEI</name>
<dbReference type="Gene3D" id="3.30.1310.20">
    <property type="entry name" value="PRTase-like"/>
    <property type="match status" value="1"/>
</dbReference>
<dbReference type="InterPro" id="IPR029057">
    <property type="entry name" value="PRTase-like"/>
</dbReference>
<keyword evidence="2" id="KW-0472">Membrane</keyword>
<evidence type="ECO:0000259" key="3">
    <source>
        <dbReference type="Pfam" id="PF00156"/>
    </source>
</evidence>
<dbReference type="Proteomes" id="UP000696931">
    <property type="component" value="Unassembled WGS sequence"/>
</dbReference>
<sequence>MRFRDRTHAAQLLAARLKGEYAPPFVICGIPGGGLAIARVLAHELQVPLTVAHVRRLFVPSAPLSSFGALDERGSAVLDPAAVRALKLTLADLEHARTRAWRELHRRSALLRDVMSLRDLATHRHVVLTDEGAATGFTLLAAIRAARRLNAARVSVAVPCASEPALERVVREADDVVCLGGSDGFTSIAGCYKRFEEEAPEHAHRLSGAVPHGTAHGGATRPSLTPR</sequence>
<proteinExistence type="predicted"/>
<dbReference type="SUPFAM" id="SSF53271">
    <property type="entry name" value="PRTase-like"/>
    <property type="match status" value="1"/>
</dbReference>
<feature type="transmembrane region" description="Helical" evidence="2">
    <location>
        <begin position="21"/>
        <end position="42"/>
    </location>
</feature>
<comment type="caution">
    <text evidence="4">The sequence shown here is derived from an EMBL/GenBank/DDBJ whole genome shotgun (WGS) entry which is preliminary data.</text>
</comment>
<evidence type="ECO:0000313" key="5">
    <source>
        <dbReference type="Proteomes" id="UP000696931"/>
    </source>
</evidence>
<dbReference type="InterPro" id="IPR000836">
    <property type="entry name" value="PRTase_dom"/>
</dbReference>
<feature type="domain" description="Phosphoribosyltransferase" evidence="3">
    <location>
        <begin position="72"/>
        <end position="171"/>
    </location>
</feature>
<dbReference type="CDD" id="cd06223">
    <property type="entry name" value="PRTases_typeI"/>
    <property type="match status" value="1"/>
</dbReference>
<organism evidence="4 5">
    <name type="scientific">Eiseniibacteriota bacterium</name>
    <dbReference type="NCBI Taxonomy" id="2212470"/>
    <lineage>
        <taxon>Bacteria</taxon>
        <taxon>Candidatus Eiseniibacteriota</taxon>
    </lineage>
</organism>